<dbReference type="EC" id="2.6.1.76" evidence="7"/>
<dbReference type="NCBIfam" id="TIGR00709">
    <property type="entry name" value="dat"/>
    <property type="match status" value="1"/>
</dbReference>
<dbReference type="GO" id="GO:0047307">
    <property type="term" value="F:diaminobutyrate-pyruvate transaminase activity"/>
    <property type="evidence" value="ECO:0007669"/>
    <property type="project" value="InterPro"/>
</dbReference>
<dbReference type="Proteomes" id="UP000199561">
    <property type="component" value="Unassembled WGS sequence"/>
</dbReference>
<gene>
    <name evidence="8" type="primary">ectB</name>
    <name evidence="8" type="ORF">NMYAN_110048</name>
    <name evidence="9" type="ORF">SAMN05421880_1235</name>
</gene>
<evidence type="ECO:0000256" key="5">
    <source>
        <dbReference type="ARBA" id="ARBA00022898"/>
    </source>
</evidence>
<keyword evidence="4 7" id="KW-0808">Transferase</keyword>
<dbReference type="InterPro" id="IPR015424">
    <property type="entry name" value="PyrdxlP-dep_Trfase"/>
</dbReference>
<dbReference type="PIRSF" id="PIRSF000521">
    <property type="entry name" value="Transaminase_4ab_Lys_Orn"/>
    <property type="match status" value="1"/>
</dbReference>
<evidence type="ECO:0000313" key="9">
    <source>
        <dbReference type="EMBL" id="SFM60422.1"/>
    </source>
</evidence>
<dbReference type="InterPro" id="IPR015422">
    <property type="entry name" value="PyrdxlP-dep_Trfase_small"/>
</dbReference>
<evidence type="ECO:0000256" key="3">
    <source>
        <dbReference type="ARBA" id="ARBA00022576"/>
    </source>
</evidence>
<dbReference type="PANTHER" id="PTHR43552:SF2">
    <property type="entry name" value="DIAMINOBUTYRATE--2-OXOGLUTARATE TRANSAMINASE"/>
    <property type="match status" value="1"/>
</dbReference>
<dbReference type="PANTHER" id="PTHR43552">
    <property type="entry name" value="DIAMINOBUTYRATE--2-OXOGLUTARATE AMINOTRANSFERASE"/>
    <property type="match status" value="1"/>
</dbReference>
<evidence type="ECO:0000313" key="8">
    <source>
        <dbReference type="EMBL" id="CAE6491142.1"/>
    </source>
</evidence>
<comment type="similarity">
    <text evidence="2 6">Belongs to the class-III pyridoxal-phosphate-dependent aminotransferase family.</text>
</comment>
<evidence type="ECO:0000256" key="2">
    <source>
        <dbReference type="ARBA" id="ARBA00008954"/>
    </source>
</evidence>
<dbReference type="InterPro" id="IPR049704">
    <property type="entry name" value="Aminotrans_3_PPA_site"/>
</dbReference>
<dbReference type="PROSITE" id="PS00600">
    <property type="entry name" value="AA_TRANSFER_CLASS_3"/>
    <property type="match status" value="1"/>
</dbReference>
<dbReference type="EMBL" id="FOUF01000023">
    <property type="protein sequence ID" value="SFM60422.1"/>
    <property type="molecule type" value="Genomic_DNA"/>
</dbReference>
<dbReference type="Proteomes" id="UP000601736">
    <property type="component" value="Unassembled WGS sequence"/>
</dbReference>
<proteinExistence type="inferred from homology"/>
<dbReference type="STRING" id="52442.SAMN05421880_1235"/>
<keyword evidence="3 7" id="KW-0032">Aminotransferase</keyword>
<evidence type="ECO:0000256" key="6">
    <source>
        <dbReference type="RuleBase" id="RU003560"/>
    </source>
</evidence>
<comment type="cofactor">
    <cofactor evidence="1 7">
        <name>pyridoxal 5'-phosphate</name>
        <dbReference type="ChEBI" id="CHEBI:597326"/>
    </cofactor>
</comment>
<reference evidence="8" key="2">
    <citation type="submission" date="2021-02" db="EMBL/GenBank/DDBJ databases">
        <authorList>
            <person name="Han P."/>
        </authorList>
    </citation>
    <scope>NUCLEOTIDE SEQUENCE</scope>
    <source>
        <strain evidence="8">Nitrosomonas nitrosa 18-3D</strain>
    </source>
</reference>
<dbReference type="Gene3D" id="3.40.640.10">
    <property type="entry name" value="Type I PLP-dependent aspartate aminotransferase-like (Major domain)"/>
    <property type="match status" value="1"/>
</dbReference>
<accession>A0A1I4S7E8</accession>
<comment type="function">
    <text evidence="7">Catalyzes reversively the conversion of L-aspartate beta-semialdehyde (ASA) to L-2,4-diaminobutyrate (DABA) by transamination with L-glutamate.</text>
</comment>
<dbReference type="GO" id="GO:0019491">
    <property type="term" value="P:ectoine biosynthetic process"/>
    <property type="evidence" value="ECO:0007669"/>
    <property type="project" value="UniProtKB-UniPathway"/>
</dbReference>
<evidence type="ECO:0000256" key="4">
    <source>
        <dbReference type="ARBA" id="ARBA00022679"/>
    </source>
</evidence>
<dbReference type="NCBIfam" id="NF006733">
    <property type="entry name" value="PRK09264.1"/>
    <property type="match status" value="1"/>
</dbReference>
<organism evidence="9 10">
    <name type="scientific">Nitrosomonas nitrosa</name>
    <dbReference type="NCBI Taxonomy" id="52442"/>
    <lineage>
        <taxon>Bacteria</taxon>
        <taxon>Pseudomonadati</taxon>
        <taxon>Pseudomonadota</taxon>
        <taxon>Betaproteobacteria</taxon>
        <taxon>Nitrosomonadales</taxon>
        <taxon>Nitrosomonadaceae</taxon>
        <taxon>Nitrosomonas</taxon>
    </lineage>
</organism>
<dbReference type="NCBIfam" id="TIGR02407">
    <property type="entry name" value="ectoine_ectB"/>
    <property type="match status" value="1"/>
</dbReference>
<dbReference type="CDD" id="cd00610">
    <property type="entry name" value="OAT_like"/>
    <property type="match status" value="1"/>
</dbReference>
<dbReference type="GO" id="GO:0045303">
    <property type="term" value="F:diaminobutyrate-2-oxoglutarate transaminase activity"/>
    <property type="evidence" value="ECO:0007669"/>
    <property type="project" value="UniProtKB-EC"/>
</dbReference>
<dbReference type="AlphaFoldDB" id="A0A1I4S7E8"/>
<protein>
    <recommendedName>
        <fullName evidence="7">Diaminobutyrate--2-oxoglutarate transaminase</fullName>
        <ecNumber evidence="7">2.6.1.76</ecNumber>
    </recommendedName>
    <alternativeName>
        <fullName evidence="7">DABA aminotransferase</fullName>
    </alternativeName>
</protein>
<dbReference type="EMBL" id="CAJNAP010000003">
    <property type="protein sequence ID" value="CAE6491142.1"/>
    <property type="molecule type" value="Genomic_DNA"/>
</dbReference>
<evidence type="ECO:0000256" key="1">
    <source>
        <dbReference type="ARBA" id="ARBA00001933"/>
    </source>
</evidence>
<sequence length="433" mass="47859">MQFFNHLESNVRGYIRSFPAVFKTATGSILVDEEGKQYIDFFSGAGTLNYGHNHPVFKKKLIEYLNEDGVVHGLDMATTAKKDFLTAFENVILKPRNLNYKIQFTGPTGTNAVEAALKIARLAKQRANIVSFTGGFHGVTMGSVAATGNVLYRSGAGVPLDNTTFMPYEKYLGVEHDSLDYIRKFIANTSSGVDLPAAFIVETVQGEGGVNVASPKWLRGLQAICREFDILLIIDDIQAGCGRTGQFFSFEGMGIEPDLVLLSKSLGGYGLPMSLVLLKPELDQWEPGQHNGTFRGNNLAFVAAAEAIHTFWSDESFSKELTVKSHRLQSDLFALKLRYPQAIKDVRGRGMLHGIQMHDPEKTKAVAERAFELGLLVERCGSEDEVLKIIPPLVIDEALMNEGMKIINQSISDVFENFHQAPAKIERKEYASQ</sequence>
<dbReference type="InterPro" id="IPR004637">
    <property type="entry name" value="Dat"/>
</dbReference>
<dbReference type="UniPathway" id="UPA00067">
    <property type="reaction ID" value="UER00121"/>
</dbReference>
<keyword evidence="10" id="KW-1185">Reference proteome</keyword>
<dbReference type="InterPro" id="IPR015421">
    <property type="entry name" value="PyrdxlP-dep_Trfase_major"/>
</dbReference>
<dbReference type="SUPFAM" id="SSF53383">
    <property type="entry name" value="PLP-dependent transferases"/>
    <property type="match status" value="1"/>
</dbReference>
<name>A0A1I4S7E8_9PROT</name>
<evidence type="ECO:0000313" key="10">
    <source>
        <dbReference type="Proteomes" id="UP000199561"/>
    </source>
</evidence>
<dbReference type="InterPro" id="IPR005814">
    <property type="entry name" value="Aminotrans_3"/>
</dbReference>
<dbReference type="GO" id="GO:0030170">
    <property type="term" value="F:pyridoxal phosphate binding"/>
    <property type="evidence" value="ECO:0007669"/>
    <property type="project" value="InterPro"/>
</dbReference>
<comment type="pathway">
    <text evidence="7">Amine and polyamine biosynthesis; ectoine biosynthesis; L-ectoine from L-aspartate 4-semialdehyde: step 1/3.</text>
</comment>
<dbReference type="InterPro" id="IPR012773">
    <property type="entry name" value="Ectoine_EctB"/>
</dbReference>
<dbReference type="RefSeq" id="WP_204799315.1">
    <property type="nucleotide sequence ID" value="NZ_CAJNAP010000003.1"/>
</dbReference>
<comment type="catalytic activity">
    <reaction evidence="7">
        <text>L-2,4-diaminobutanoate + 2-oxoglutarate = L-aspartate 4-semialdehyde + L-glutamate</text>
        <dbReference type="Rhea" id="RHEA:11160"/>
        <dbReference type="ChEBI" id="CHEBI:16810"/>
        <dbReference type="ChEBI" id="CHEBI:29985"/>
        <dbReference type="ChEBI" id="CHEBI:58761"/>
        <dbReference type="ChEBI" id="CHEBI:537519"/>
        <dbReference type="EC" id="2.6.1.76"/>
    </reaction>
</comment>
<dbReference type="Pfam" id="PF00202">
    <property type="entry name" value="Aminotran_3"/>
    <property type="match status" value="1"/>
</dbReference>
<keyword evidence="5 6" id="KW-0663">Pyridoxal phosphate</keyword>
<reference evidence="9 10" key="1">
    <citation type="submission" date="2016-10" db="EMBL/GenBank/DDBJ databases">
        <authorList>
            <person name="de Groot N.N."/>
        </authorList>
    </citation>
    <scope>NUCLEOTIDE SEQUENCE [LARGE SCALE GENOMIC DNA]</scope>
    <source>
        <strain evidence="9 10">Nm146</strain>
    </source>
</reference>
<dbReference type="Gene3D" id="3.90.1150.10">
    <property type="entry name" value="Aspartate Aminotransferase, domain 1"/>
    <property type="match status" value="1"/>
</dbReference>
<evidence type="ECO:0000256" key="7">
    <source>
        <dbReference type="RuleBase" id="RU365034"/>
    </source>
</evidence>